<dbReference type="EMBL" id="JBICBT010001264">
    <property type="protein sequence ID" value="KAL3076006.1"/>
    <property type="molecule type" value="Genomic_DNA"/>
</dbReference>
<keyword evidence="1" id="KW-0472">Membrane</keyword>
<sequence>MVHKSPLNLAFFSVPKFVRLLFLVVLAFHRSKPNQRCIYSANYSIDFSESTKGSLVSFLQKWGVEKNKRIKPCQEEGVACQTYRCKDRKDGHDLFLVNACATPDELTGLQCSHRDFDPFCLDGEPQCKTCRARECLDPDRVKLEGPKKVEFGCLYAFTADKKTDEPISRELGTLLKRLEINTKAGKAHVCGDGSVGCQTYRCKNEDGNDQFVMNACAEKGKNCSTELDSICKNMGKKWKGICENCDESECNANKTNLENKTAIVNKTKLVNDTGKMCHSIFFITNLYSPNEELTEWLRNKGLPKTNNWHKIECEKKMKVHRCQNLTCKDEKDNLMFVFQHCAELNGNCSFKHLEKFCAAPAKLSCNTCRGSKCKKNDPLLSAAIPNNKLQCLAWSICEVQKNKNWVGMAKLSRRFKPKNCIETIGNWLKMANETISEEYDKSADRNGQVFLADFFKV</sequence>
<keyword evidence="1" id="KW-0812">Transmembrane</keyword>
<protein>
    <submittedName>
        <fullName evidence="2">Uncharacterized protein</fullName>
    </submittedName>
</protein>
<gene>
    <name evidence="2" type="ORF">niasHT_032603</name>
</gene>
<keyword evidence="3" id="KW-1185">Reference proteome</keyword>
<comment type="caution">
    <text evidence="2">The sequence shown here is derived from an EMBL/GenBank/DDBJ whole genome shotgun (WGS) entry which is preliminary data.</text>
</comment>
<organism evidence="2 3">
    <name type="scientific">Heterodera trifolii</name>
    <dbReference type="NCBI Taxonomy" id="157864"/>
    <lineage>
        <taxon>Eukaryota</taxon>
        <taxon>Metazoa</taxon>
        <taxon>Ecdysozoa</taxon>
        <taxon>Nematoda</taxon>
        <taxon>Chromadorea</taxon>
        <taxon>Rhabditida</taxon>
        <taxon>Tylenchina</taxon>
        <taxon>Tylenchomorpha</taxon>
        <taxon>Tylenchoidea</taxon>
        <taxon>Heteroderidae</taxon>
        <taxon>Heteroderinae</taxon>
        <taxon>Heterodera</taxon>
    </lineage>
</organism>
<reference evidence="2 3" key="1">
    <citation type="submission" date="2024-10" db="EMBL/GenBank/DDBJ databases">
        <authorList>
            <person name="Kim D."/>
        </authorList>
    </citation>
    <scope>NUCLEOTIDE SEQUENCE [LARGE SCALE GENOMIC DNA]</scope>
    <source>
        <strain evidence="2">BH-2024</strain>
    </source>
</reference>
<accession>A0ABD2IA38</accession>
<evidence type="ECO:0000313" key="2">
    <source>
        <dbReference type="EMBL" id="KAL3076006.1"/>
    </source>
</evidence>
<dbReference type="AlphaFoldDB" id="A0ABD2IA38"/>
<name>A0ABD2IA38_9BILA</name>
<keyword evidence="1" id="KW-1133">Transmembrane helix</keyword>
<proteinExistence type="predicted"/>
<feature type="transmembrane region" description="Helical" evidence="1">
    <location>
        <begin position="7"/>
        <end position="28"/>
    </location>
</feature>
<evidence type="ECO:0000256" key="1">
    <source>
        <dbReference type="SAM" id="Phobius"/>
    </source>
</evidence>
<dbReference type="Proteomes" id="UP001620626">
    <property type="component" value="Unassembled WGS sequence"/>
</dbReference>
<evidence type="ECO:0000313" key="3">
    <source>
        <dbReference type="Proteomes" id="UP001620626"/>
    </source>
</evidence>